<dbReference type="GO" id="GO:0003700">
    <property type="term" value="F:DNA-binding transcription factor activity"/>
    <property type="evidence" value="ECO:0007669"/>
    <property type="project" value="TreeGrafter"/>
</dbReference>
<dbReference type="InterPro" id="IPR050807">
    <property type="entry name" value="TransReg_Diox_bact_type"/>
</dbReference>
<sequence length="200" mass="21545">MNTNADLAAALDGIGPRLQRIRTSRDLTLAEVAALAGTSTSTVSRLESGLRRPSFELLFPLARAYGMSLDDLVGAPEFGDPRVQLRPRQRNGRIVIPLSRNPGGVQAWKVVMPVEQDPGVLRTHDGSEWIYVLSGRIRLIVGKRDLVLGQGEVADLDTRTPHWFGATGGAPAEILSLFDRNGARVHIPDAGDAGDDTPAH</sequence>
<dbReference type="SUPFAM" id="SSF47413">
    <property type="entry name" value="lambda repressor-like DNA-binding domains"/>
    <property type="match status" value="1"/>
</dbReference>
<dbReference type="AlphaFoldDB" id="A0A0F0M0I7"/>
<dbReference type="PROSITE" id="PS50943">
    <property type="entry name" value="HTH_CROC1"/>
    <property type="match status" value="1"/>
</dbReference>
<gene>
    <name evidence="3" type="primary">puuR</name>
    <name evidence="3" type="ORF">RS86_00114</name>
</gene>
<dbReference type="GO" id="GO:0003677">
    <property type="term" value="F:DNA binding"/>
    <property type="evidence" value="ECO:0007669"/>
    <property type="project" value="UniProtKB-KW"/>
</dbReference>
<dbReference type="STRING" id="582680.RS86_00114"/>
<dbReference type="InterPro" id="IPR001387">
    <property type="entry name" value="Cro/C1-type_HTH"/>
</dbReference>
<dbReference type="CDD" id="cd00093">
    <property type="entry name" value="HTH_XRE"/>
    <property type="match status" value="1"/>
</dbReference>
<dbReference type="InterPro" id="IPR011051">
    <property type="entry name" value="RmlC_Cupin_sf"/>
</dbReference>
<protein>
    <submittedName>
        <fullName evidence="3">HTH-type transcriptional regulator PuuR</fullName>
    </submittedName>
</protein>
<evidence type="ECO:0000259" key="2">
    <source>
        <dbReference type="PROSITE" id="PS50943"/>
    </source>
</evidence>
<dbReference type="PANTHER" id="PTHR46797">
    <property type="entry name" value="HTH-TYPE TRANSCRIPTIONAL REGULATOR"/>
    <property type="match status" value="1"/>
</dbReference>
<dbReference type="CDD" id="cd02209">
    <property type="entry name" value="cupin_XRE_C"/>
    <property type="match status" value="1"/>
</dbReference>
<dbReference type="Proteomes" id="UP000033740">
    <property type="component" value="Unassembled WGS sequence"/>
</dbReference>
<name>A0A0F0M0I7_9MICO</name>
<dbReference type="InterPro" id="IPR013096">
    <property type="entry name" value="Cupin_2"/>
</dbReference>
<dbReference type="RefSeq" id="WP_045270261.1">
    <property type="nucleotide sequence ID" value="NZ_JYIX01000013.1"/>
</dbReference>
<dbReference type="Pfam" id="PF01381">
    <property type="entry name" value="HTH_3"/>
    <property type="match status" value="1"/>
</dbReference>
<keyword evidence="1" id="KW-0238">DNA-binding</keyword>
<comment type="caution">
    <text evidence="3">The sequence shown here is derived from an EMBL/GenBank/DDBJ whole genome shotgun (WGS) entry which is preliminary data.</text>
</comment>
<dbReference type="PANTHER" id="PTHR46797:SF1">
    <property type="entry name" value="METHYLPHOSPHONATE SYNTHASE"/>
    <property type="match status" value="1"/>
</dbReference>
<dbReference type="EMBL" id="JYIX01000013">
    <property type="protein sequence ID" value="KJL37156.1"/>
    <property type="molecule type" value="Genomic_DNA"/>
</dbReference>
<proteinExistence type="predicted"/>
<evidence type="ECO:0000313" key="3">
    <source>
        <dbReference type="EMBL" id="KJL37156.1"/>
    </source>
</evidence>
<dbReference type="Pfam" id="PF07883">
    <property type="entry name" value="Cupin_2"/>
    <property type="match status" value="1"/>
</dbReference>
<dbReference type="Gene3D" id="1.10.260.40">
    <property type="entry name" value="lambda repressor-like DNA-binding domains"/>
    <property type="match status" value="1"/>
</dbReference>
<feature type="domain" description="HTH cro/C1-type" evidence="2">
    <location>
        <begin position="18"/>
        <end position="72"/>
    </location>
</feature>
<accession>A0A0F0M0I7</accession>
<reference evidence="3 4" key="1">
    <citation type="submission" date="2015-02" db="EMBL/GenBank/DDBJ databases">
        <title>Draft genome sequences of ten Microbacterium spp. with emphasis on heavy metal contaminated environments.</title>
        <authorList>
            <person name="Corretto E."/>
        </authorList>
    </citation>
    <scope>NUCLEOTIDE SEQUENCE [LARGE SCALE GENOMIC DNA]</scope>
    <source>
        <strain evidence="3 4">ARN176</strain>
    </source>
</reference>
<keyword evidence="4" id="KW-1185">Reference proteome</keyword>
<evidence type="ECO:0000313" key="4">
    <source>
        <dbReference type="Proteomes" id="UP000033740"/>
    </source>
</evidence>
<evidence type="ECO:0000256" key="1">
    <source>
        <dbReference type="ARBA" id="ARBA00023125"/>
    </source>
</evidence>
<organism evidence="3 4">
    <name type="scientific">Microbacterium azadirachtae</name>
    <dbReference type="NCBI Taxonomy" id="582680"/>
    <lineage>
        <taxon>Bacteria</taxon>
        <taxon>Bacillati</taxon>
        <taxon>Actinomycetota</taxon>
        <taxon>Actinomycetes</taxon>
        <taxon>Micrococcales</taxon>
        <taxon>Microbacteriaceae</taxon>
        <taxon>Microbacterium</taxon>
    </lineage>
</organism>
<dbReference type="InterPro" id="IPR010982">
    <property type="entry name" value="Lambda_DNA-bd_dom_sf"/>
</dbReference>
<dbReference type="InterPro" id="IPR014710">
    <property type="entry name" value="RmlC-like_jellyroll"/>
</dbReference>
<dbReference type="PATRIC" id="fig|582680.6.peg.116"/>
<dbReference type="SUPFAM" id="SSF51182">
    <property type="entry name" value="RmlC-like cupins"/>
    <property type="match status" value="1"/>
</dbReference>
<dbReference type="Gene3D" id="2.60.120.10">
    <property type="entry name" value="Jelly Rolls"/>
    <property type="match status" value="1"/>
</dbReference>
<dbReference type="SMART" id="SM00530">
    <property type="entry name" value="HTH_XRE"/>
    <property type="match status" value="1"/>
</dbReference>
<dbReference type="GO" id="GO:0005829">
    <property type="term" value="C:cytosol"/>
    <property type="evidence" value="ECO:0007669"/>
    <property type="project" value="TreeGrafter"/>
</dbReference>